<keyword evidence="3" id="KW-1185">Reference proteome</keyword>
<dbReference type="InterPro" id="IPR008948">
    <property type="entry name" value="L-Aspartase-like"/>
</dbReference>
<name>A0ABY6IEY4_STRPE</name>
<reference evidence="2" key="1">
    <citation type="submission" date="2022-10" db="EMBL/GenBank/DDBJ databases">
        <title>Cytochrome P450 Catalyzes Benzene Ring Formation in the Biosynthesis of Trialkyl-Substituted Aromatic Polyketides.</title>
        <authorList>
            <person name="Zhao E."/>
            <person name="Ge H."/>
        </authorList>
    </citation>
    <scope>NUCLEOTIDE SEQUENCE</scope>
    <source>
        <strain evidence="2">NA0869</strain>
    </source>
</reference>
<evidence type="ECO:0000313" key="3">
    <source>
        <dbReference type="Proteomes" id="UP001163878"/>
    </source>
</evidence>
<accession>A0ABY6IEY4</accession>
<protein>
    <submittedName>
        <fullName evidence="2">Aromatic amino acid ammonia-lyase</fullName>
    </submittedName>
</protein>
<sequence>MPPAPTDTPAPIRRSPVTAARSSRKPLSLVAAAALITLFLAPDAAAGGGPTGPGAGARAEAHLQLVLDGESLTAQDMFDVLDAKSVAVKLSDESRRRMRQIRDGALNELSKGARVYGWNQALGPLKDKQLDSEQQKEFQKRILRSHAAGVGEPLPERVARLVMVLRANQMARGAMAVRPELVDRMNDLVTAGVTPVVPQIGSLGSGDLQPMAAVGMVLTGDKAPARYRGEQGPAAQILGRAGLEPSFELEQGEALPIISGSTVVLASYADALHRATKAAGLAEGTLAMFMDATRAEISSLDARTHAERRIPEEEKVAERLRELLHGSEWTTEQGRRRLGEDHPRIQDAVSLRAAPHIYGALRKTLAEGRRDIEREANASTSNPLVFARGSGRGHEFVMGGNWDGALLGHAADTLNAQIADLGVHSQELSARLLSPKWSYGLPANLAGGTPGLNSGMVQVQTVAAALVPEMQVRAMAAGVLSRPAKDGQEDHNTMAMASVRHLHQNLDRLETVQAVLALMSAQGIDLIGKKMAGLSLGKGVRSLHDRVRAHIEPLHDDRYLTPDLVEMTDLVRAGELGPAPR</sequence>
<proteinExistence type="predicted"/>
<keyword evidence="1" id="KW-0456">Lyase</keyword>
<evidence type="ECO:0000313" key="2">
    <source>
        <dbReference type="EMBL" id="UYQ65451.1"/>
    </source>
</evidence>
<gene>
    <name evidence="2" type="ORF">OGH68_30970</name>
</gene>
<dbReference type="RefSeq" id="WP_264248644.1">
    <property type="nucleotide sequence ID" value="NZ_CP107567.1"/>
</dbReference>
<dbReference type="Gene3D" id="1.10.275.10">
    <property type="entry name" value="Fumarase/aspartase (N-terminal domain)"/>
    <property type="match status" value="1"/>
</dbReference>
<dbReference type="InterPro" id="IPR001106">
    <property type="entry name" value="Aromatic_Lyase"/>
</dbReference>
<dbReference type="InterPro" id="IPR024083">
    <property type="entry name" value="Fumarase/histidase_N"/>
</dbReference>
<dbReference type="PANTHER" id="PTHR10362">
    <property type="entry name" value="HISTIDINE AMMONIA-LYASE"/>
    <property type="match status" value="1"/>
</dbReference>
<dbReference type="Proteomes" id="UP001163878">
    <property type="component" value="Chromosome"/>
</dbReference>
<dbReference type="SUPFAM" id="SSF48557">
    <property type="entry name" value="L-aspartase-like"/>
    <property type="match status" value="1"/>
</dbReference>
<dbReference type="Gene3D" id="1.20.200.10">
    <property type="entry name" value="Fumarase/aspartase (Central domain)"/>
    <property type="match status" value="1"/>
</dbReference>
<evidence type="ECO:0000256" key="1">
    <source>
        <dbReference type="ARBA" id="ARBA00023239"/>
    </source>
</evidence>
<organism evidence="2 3">
    <name type="scientific">Streptomyces peucetius</name>
    <dbReference type="NCBI Taxonomy" id="1950"/>
    <lineage>
        <taxon>Bacteria</taxon>
        <taxon>Bacillati</taxon>
        <taxon>Actinomycetota</taxon>
        <taxon>Actinomycetes</taxon>
        <taxon>Kitasatosporales</taxon>
        <taxon>Streptomycetaceae</taxon>
        <taxon>Streptomyces</taxon>
    </lineage>
</organism>
<dbReference type="EMBL" id="CP107567">
    <property type="protein sequence ID" value="UYQ65451.1"/>
    <property type="molecule type" value="Genomic_DNA"/>
</dbReference>
<dbReference type="Pfam" id="PF00221">
    <property type="entry name" value="Lyase_aromatic"/>
    <property type="match status" value="1"/>
</dbReference>
<dbReference type="CDD" id="cd00332">
    <property type="entry name" value="PAL-HAL"/>
    <property type="match status" value="1"/>
</dbReference>